<name>A0AAD5NCU3_PARTN</name>
<protein>
    <submittedName>
        <fullName evidence="1">Uncharacterized protein</fullName>
    </submittedName>
</protein>
<accession>A0AAD5NCU3</accession>
<sequence>MNLLLRDPSFKRLLFSESWPTSKEMDMAYARWDNSESPSTVMRFLTPSERAFPPDLAKKHFYVNSNGVDQPGKA</sequence>
<dbReference type="Proteomes" id="UP001196413">
    <property type="component" value="Unassembled WGS sequence"/>
</dbReference>
<comment type="caution">
    <text evidence="1">The sequence shown here is derived from an EMBL/GenBank/DDBJ whole genome shotgun (WGS) entry which is preliminary data.</text>
</comment>
<reference evidence="1" key="1">
    <citation type="submission" date="2021-06" db="EMBL/GenBank/DDBJ databases">
        <title>Parelaphostrongylus tenuis whole genome reference sequence.</title>
        <authorList>
            <person name="Garwood T.J."/>
            <person name="Larsen P.A."/>
            <person name="Fountain-Jones N.M."/>
            <person name="Garbe J.R."/>
            <person name="Macchietto M.G."/>
            <person name="Kania S.A."/>
            <person name="Gerhold R.W."/>
            <person name="Richards J.E."/>
            <person name="Wolf T.M."/>
        </authorList>
    </citation>
    <scope>NUCLEOTIDE SEQUENCE</scope>
    <source>
        <strain evidence="1">MNPRO001-30</strain>
        <tissue evidence="1">Meninges</tissue>
    </source>
</reference>
<proteinExistence type="predicted"/>
<evidence type="ECO:0000313" key="2">
    <source>
        <dbReference type="Proteomes" id="UP001196413"/>
    </source>
</evidence>
<keyword evidence="2" id="KW-1185">Reference proteome</keyword>
<gene>
    <name evidence="1" type="ORF">KIN20_024431</name>
</gene>
<dbReference type="EMBL" id="JAHQIW010004952">
    <property type="protein sequence ID" value="KAJ1364349.1"/>
    <property type="molecule type" value="Genomic_DNA"/>
</dbReference>
<evidence type="ECO:0000313" key="1">
    <source>
        <dbReference type="EMBL" id="KAJ1364349.1"/>
    </source>
</evidence>
<dbReference type="AlphaFoldDB" id="A0AAD5NCU3"/>
<organism evidence="1 2">
    <name type="scientific">Parelaphostrongylus tenuis</name>
    <name type="common">Meningeal worm</name>
    <dbReference type="NCBI Taxonomy" id="148309"/>
    <lineage>
        <taxon>Eukaryota</taxon>
        <taxon>Metazoa</taxon>
        <taxon>Ecdysozoa</taxon>
        <taxon>Nematoda</taxon>
        <taxon>Chromadorea</taxon>
        <taxon>Rhabditida</taxon>
        <taxon>Rhabditina</taxon>
        <taxon>Rhabditomorpha</taxon>
        <taxon>Strongyloidea</taxon>
        <taxon>Metastrongylidae</taxon>
        <taxon>Parelaphostrongylus</taxon>
    </lineage>
</organism>